<keyword evidence="2" id="KW-1185">Reference proteome</keyword>
<dbReference type="OrthoDB" id="5864674at2759"/>
<reference evidence="1 2" key="2">
    <citation type="submission" date="2018-11" db="EMBL/GenBank/DDBJ databases">
        <authorList>
            <consortium name="Pathogen Informatics"/>
        </authorList>
    </citation>
    <scope>NUCLEOTIDE SEQUENCE [LARGE SCALE GENOMIC DNA]</scope>
    <source>
        <strain evidence="1 2">Egypt</strain>
    </source>
</reference>
<dbReference type="AlphaFoldDB" id="A0A183AU51"/>
<protein>
    <submittedName>
        <fullName evidence="3">YqaJ domain-containing protein</fullName>
    </submittedName>
</protein>
<proteinExistence type="predicted"/>
<organism evidence="3">
    <name type="scientific">Echinostoma caproni</name>
    <dbReference type="NCBI Taxonomy" id="27848"/>
    <lineage>
        <taxon>Eukaryota</taxon>
        <taxon>Metazoa</taxon>
        <taxon>Spiralia</taxon>
        <taxon>Lophotrochozoa</taxon>
        <taxon>Platyhelminthes</taxon>
        <taxon>Trematoda</taxon>
        <taxon>Digenea</taxon>
        <taxon>Plagiorchiida</taxon>
        <taxon>Echinostomata</taxon>
        <taxon>Echinostomatoidea</taxon>
        <taxon>Echinostomatidae</taxon>
        <taxon>Echinostoma</taxon>
    </lineage>
</organism>
<dbReference type="WBParaSite" id="ECPE_0001051801-mRNA-1">
    <property type="protein sequence ID" value="ECPE_0001051801-mRNA-1"/>
    <property type="gene ID" value="ECPE_0001051801"/>
</dbReference>
<sequence>MFGKILCGPPGNDGNYSASINYISRPDNPIGDDLQRLHNHEFGNIADDWVSMSREDRAALAVVTKTTRHNGTQFEVPLPWRMGSNRLPDNREIALHRLNKPKGRLKKNAPFEEAYCNAMKRNLELGYIECAIGESEKEQPLWYLPHQPVINSKKPWKTRVVFDCAAECAGINQNDRLL</sequence>
<dbReference type="Proteomes" id="UP000272942">
    <property type="component" value="Unassembled WGS sequence"/>
</dbReference>
<dbReference type="EMBL" id="UZAN01049155">
    <property type="protein sequence ID" value="VDP87127.1"/>
    <property type="molecule type" value="Genomic_DNA"/>
</dbReference>
<dbReference type="PANTHER" id="PTHR47331">
    <property type="entry name" value="PHD-TYPE DOMAIN-CONTAINING PROTEIN"/>
    <property type="match status" value="1"/>
</dbReference>
<evidence type="ECO:0000313" key="1">
    <source>
        <dbReference type="EMBL" id="VDP87127.1"/>
    </source>
</evidence>
<reference evidence="3" key="1">
    <citation type="submission" date="2016-06" db="UniProtKB">
        <authorList>
            <consortium name="WormBaseParasite"/>
        </authorList>
    </citation>
    <scope>IDENTIFICATION</scope>
</reference>
<evidence type="ECO:0000313" key="2">
    <source>
        <dbReference type="Proteomes" id="UP000272942"/>
    </source>
</evidence>
<name>A0A183AU51_9TREM</name>
<accession>A0A183AU51</accession>
<evidence type="ECO:0000313" key="3">
    <source>
        <dbReference type="WBParaSite" id="ECPE_0001051801-mRNA-1"/>
    </source>
</evidence>
<gene>
    <name evidence="1" type="ORF">ECPE_LOCUS10486</name>
</gene>
<dbReference type="PANTHER" id="PTHR47331:SF1">
    <property type="entry name" value="GAG-LIKE PROTEIN"/>
    <property type="match status" value="1"/>
</dbReference>